<evidence type="ECO:0000313" key="8">
    <source>
        <dbReference type="Proteomes" id="UP001162889"/>
    </source>
</evidence>
<dbReference type="PIRSF" id="PIRSF001617">
    <property type="entry name" value="Alpha-AR"/>
    <property type="match status" value="1"/>
</dbReference>
<dbReference type="Pfam" id="PF00550">
    <property type="entry name" value="PP-binding"/>
    <property type="match status" value="1"/>
</dbReference>
<dbReference type="GO" id="GO:0016705">
    <property type="term" value="F:oxidoreductase activity, acting on paired donors, with incorporation or reduction of molecular oxygen"/>
    <property type="evidence" value="ECO:0007669"/>
    <property type="project" value="InterPro"/>
</dbReference>
<evidence type="ECO:0000256" key="3">
    <source>
        <dbReference type="ARBA" id="ARBA00022553"/>
    </source>
</evidence>
<dbReference type="InterPro" id="IPR020806">
    <property type="entry name" value="PKS_PP-bd"/>
</dbReference>
<gene>
    <name evidence="5" type="ORF">KVP70_31895</name>
    <name evidence="6" type="ORF">L1274_006463</name>
</gene>
<dbReference type="FunFam" id="3.40.50.980:FF:000001">
    <property type="entry name" value="Non-ribosomal peptide synthetase"/>
    <property type="match status" value="1"/>
</dbReference>
<dbReference type="NCBIfam" id="TIGR04020">
    <property type="entry name" value="seco_metab_LLM"/>
    <property type="match status" value="1"/>
</dbReference>
<evidence type="ECO:0000256" key="2">
    <source>
        <dbReference type="ARBA" id="ARBA00022450"/>
    </source>
</evidence>
<dbReference type="Pfam" id="PF00668">
    <property type="entry name" value="Condensation"/>
    <property type="match status" value="1"/>
</dbReference>
<dbReference type="PROSITE" id="PS00012">
    <property type="entry name" value="PHOSPHOPANTETHEINE"/>
    <property type="match status" value="1"/>
</dbReference>
<accession>A0AA41HJ90</accession>
<dbReference type="GO" id="GO:0047527">
    <property type="term" value="F:2,3-dihydroxybenzoate-serine ligase activity"/>
    <property type="evidence" value="ECO:0007669"/>
    <property type="project" value="TreeGrafter"/>
</dbReference>
<reference evidence="6" key="2">
    <citation type="submission" date="2022-03" db="EMBL/GenBank/DDBJ databases">
        <title>Genome Encyclopedia of Bacteria and Archaea VI: Functional Genomics of Type Strains.</title>
        <authorList>
            <person name="Whitman W."/>
        </authorList>
    </citation>
    <scope>NUCLEOTIDE SEQUENCE</scope>
    <source>
        <strain evidence="6">HSC-15S17</strain>
    </source>
</reference>
<reference evidence="5" key="1">
    <citation type="submission" date="2021-07" db="EMBL/GenBank/DDBJ databases">
        <title>Characterization of violacein-producing bacteria and related species.</title>
        <authorList>
            <person name="Wilson H.S."/>
            <person name="De Leon M.E."/>
        </authorList>
    </citation>
    <scope>NUCLEOTIDE SEQUENCE</scope>
    <source>
        <strain evidence="5">HSC-15S17</strain>
    </source>
</reference>
<dbReference type="FunFam" id="1.10.1200.10:FF:000016">
    <property type="entry name" value="Non-ribosomal peptide synthase"/>
    <property type="match status" value="1"/>
</dbReference>
<dbReference type="InterPro" id="IPR011251">
    <property type="entry name" value="Luciferase-like_dom"/>
</dbReference>
<dbReference type="InterPro" id="IPR001242">
    <property type="entry name" value="Condensation_dom"/>
</dbReference>
<dbReference type="GO" id="GO:0005829">
    <property type="term" value="C:cytosol"/>
    <property type="evidence" value="ECO:0007669"/>
    <property type="project" value="TreeGrafter"/>
</dbReference>
<organism evidence="5 7">
    <name type="scientific">Duganella violaceipulchra</name>
    <dbReference type="NCBI Taxonomy" id="2849652"/>
    <lineage>
        <taxon>Bacteria</taxon>
        <taxon>Pseudomonadati</taxon>
        <taxon>Pseudomonadota</taxon>
        <taxon>Betaproteobacteria</taxon>
        <taxon>Burkholderiales</taxon>
        <taxon>Oxalobacteraceae</taxon>
        <taxon>Telluria group</taxon>
        <taxon>Duganella</taxon>
    </lineage>
</organism>
<dbReference type="InterPro" id="IPR009081">
    <property type="entry name" value="PP-bd_ACP"/>
</dbReference>
<evidence type="ECO:0000259" key="4">
    <source>
        <dbReference type="PROSITE" id="PS50075"/>
    </source>
</evidence>
<dbReference type="RefSeq" id="WP_217946415.1">
    <property type="nucleotide sequence ID" value="NZ_JAHTGR010000035.1"/>
</dbReference>
<dbReference type="InterPro" id="IPR000873">
    <property type="entry name" value="AMP-dep_synth/lig_dom"/>
</dbReference>
<keyword evidence="3" id="KW-0597">Phosphoprotein</keyword>
<dbReference type="Pfam" id="PF00501">
    <property type="entry name" value="AMP-binding"/>
    <property type="match status" value="2"/>
</dbReference>
<name>A0AA41HJ90_9BURK</name>
<dbReference type="GO" id="GO:0009239">
    <property type="term" value="P:enterobactin biosynthetic process"/>
    <property type="evidence" value="ECO:0007669"/>
    <property type="project" value="TreeGrafter"/>
</dbReference>
<dbReference type="InterPro" id="IPR006162">
    <property type="entry name" value="Ppantetheine_attach_site"/>
</dbReference>
<evidence type="ECO:0000313" key="7">
    <source>
        <dbReference type="Proteomes" id="UP001155901"/>
    </source>
</evidence>
<dbReference type="GO" id="GO:0043041">
    <property type="term" value="P:amino acid activation for nonribosomal peptide biosynthetic process"/>
    <property type="evidence" value="ECO:0007669"/>
    <property type="project" value="TreeGrafter"/>
</dbReference>
<sequence>MSVEQLLAQCQAQGVELEVCDGALQVYFDEQPSSELLDALRRHKAEVLALLLAQGPLADGAPPPVAAPAGAPPPPPSFGQQRLWLLDQMDGGSEQYHLFNALAFTGRFDTALAQRVLAALIARHAPLRTAIRADGGSAYQHVLAADAAPFALLSQDIGALDEAARARCIADTMAAEAREPFDLAAGQMLRALCLHTGAGQGILMLTVHHIAADGWSINLLIGEFVQLYAALAAVQPDPLPALTLSYGDYARWQQAQLGGEALRRQADYWAGQLKGLAPVHGVPLDQPRGAREDFSGAQHGVTLGAGQLRAFKALAQAHGATLFMALHAAFTVLLARHAGERDIVIGTPVANRRRQEFEPLVGYFANTLVLRTEVDDALPFTAHLARIRDVNLAAQEHQDAPFELLVERVNPVRSQAHSPLFQIMLSLQPAAPAALALPGLSLRPLVPEALPAKFELTLHAAETDDGLALRFEYRRSLFEPATVARMARQLVSLIGQLIAQPQRPLRELDLLDAGERAQLLAALRAPAPAAPAEDSIQQAFERRAALTPDAVAIVCGERHISYGQLNAQANRQARHWRALGVGPESLVGVCMARSIEMVVALLSVLKAGGAYVPLDPAYPAARLAHMLADSDAALVLTLEAQRAGLAAHGGALVCLDQPRQVEAIGRHSADNLAPLPGARLAYVIYTSGSSGQPKGVMVEHGSVLAFLDAMGEVGGGQDAVWLGLTAVSFDISVLEMFGALLAGARLVLAPEQGLAGVRLPAPAPATAGGRAPDFSLFYFASTAPDGGDLYRLLLEGARFADQHGFTAVWTPERHFSAFGGVYPNPAVTGAAVAAVTSRIQIRAGSCVLPLNDPLKVAEDWSVIDNLSGGRAGLAFAAGWNPNDFALAPGHFARRHQVLEEGLESFRRFWRGEAVTRPNGVGQPVSLRLHPAPRQAMPPLWLTAAGGEQTFRRAGELGLNVLTHLLGQTSGELADKIALYRQAWRAAGHAGEGQVTLMLHTLVADSDAAALAVVERPFKDYLAGSLALMLQMRTELSGPGAAGAELDQEAVLEHAFQRYVKSAALIGSPQRCAALARELMALGVTEFACLIDFGVAPQLVLDSLPRLAALKDAMAAAARPAAATVGQLIARHGVTHVQCTPSYAAFLLADQAERAALRGLRALLVGGEACPLPLARQLTAATDGAVWNMYGPTEATVWASRQRLLPGLQEVAIGAALAHYGLHVVDPHLQLVPPGVPGELLITGAGLARGYWRQPGLTAERFIGFAPDGGAPVRAYRTGDRVRRLADGGLQFLGRIDAQVKLRGFRIEPGEIEAQLLLHPDVKSAACVARPLADGELALVAYVAAFAGMGASPKQLSAELRDMLELVLPEYMVPAAIMVLDALPVMANGKLDRQALPAPALAQGEARMAEYVAPATATERALAELWAALLRSDGARIGLKSNFFDLGGHSLLLMRLVSEIKARFEVDLSLREVFELSTLGRLAQRVDQRRAPADAGAVV</sequence>
<dbReference type="PROSITE" id="PS50075">
    <property type="entry name" value="CARRIER"/>
    <property type="match status" value="1"/>
</dbReference>
<dbReference type="EMBL" id="JAHTGR010000035">
    <property type="protein sequence ID" value="MBV6325519.1"/>
    <property type="molecule type" value="Genomic_DNA"/>
</dbReference>
<protein>
    <submittedName>
        <fullName evidence="5">LLM class flavin-dependent oxidoreductase</fullName>
    </submittedName>
    <submittedName>
        <fullName evidence="6">Natural product biosynthesis luciferase-like monooxygenase protein</fullName>
    </submittedName>
</protein>
<dbReference type="Proteomes" id="UP001162889">
    <property type="component" value="Unassembled WGS sequence"/>
</dbReference>
<dbReference type="Pfam" id="PF00296">
    <property type="entry name" value="Bac_luciferase"/>
    <property type="match status" value="1"/>
</dbReference>
<dbReference type="GO" id="GO:0031177">
    <property type="term" value="F:phosphopantetheine binding"/>
    <property type="evidence" value="ECO:0007669"/>
    <property type="project" value="InterPro"/>
</dbReference>
<dbReference type="PROSITE" id="PS00455">
    <property type="entry name" value="AMP_BINDING"/>
    <property type="match status" value="1"/>
</dbReference>
<dbReference type="PANTHER" id="PTHR45527:SF1">
    <property type="entry name" value="FATTY ACID SYNTHASE"/>
    <property type="match status" value="1"/>
</dbReference>
<proteinExistence type="predicted"/>
<comment type="caution">
    <text evidence="5">The sequence shown here is derived from an EMBL/GenBank/DDBJ whole genome shotgun (WGS) entry which is preliminary data.</text>
</comment>
<dbReference type="EMBL" id="JALJZU010000026">
    <property type="protein sequence ID" value="MCP2012692.1"/>
    <property type="molecule type" value="Genomic_DNA"/>
</dbReference>
<evidence type="ECO:0000313" key="6">
    <source>
        <dbReference type="EMBL" id="MCP2012692.1"/>
    </source>
</evidence>
<dbReference type="PANTHER" id="PTHR45527">
    <property type="entry name" value="NONRIBOSOMAL PEPTIDE SYNTHETASE"/>
    <property type="match status" value="1"/>
</dbReference>
<comment type="cofactor">
    <cofactor evidence="1">
        <name>pantetheine 4'-phosphate</name>
        <dbReference type="ChEBI" id="CHEBI:47942"/>
    </cofactor>
</comment>
<feature type="domain" description="Carrier" evidence="4">
    <location>
        <begin position="1412"/>
        <end position="1489"/>
    </location>
</feature>
<dbReference type="InterPro" id="IPR025110">
    <property type="entry name" value="AMP-bd_C"/>
</dbReference>
<dbReference type="InterPro" id="IPR020845">
    <property type="entry name" value="AMP-binding_CS"/>
</dbReference>
<keyword evidence="8" id="KW-1185">Reference proteome</keyword>
<dbReference type="Proteomes" id="UP001155901">
    <property type="component" value="Unassembled WGS sequence"/>
</dbReference>
<keyword evidence="2" id="KW-0596">Phosphopantetheine</keyword>
<evidence type="ECO:0000313" key="5">
    <source>
        <dbReference type="EMBL" id="MBV6325519.1"/>
    </source>
</evidence>
<evidence type="ECO:0000256" key="1">
    <source>
        <dbReference type="ARBA" id="ARBA00001957"/>
    </source>
</evidence>
<dbReference type="InterPro" id="IPR024011">
    <property type="entry name" value="Biosynth_lucif-like_mOase_dom"/>
</dbReference>
<dbReference type="GO" id="GO:0072330">
    <property type="term" value="P:monocarboxylic acid biosynthetic process"/>
    <property type="evidence" value="ECO:0007669"/>
    <property type="project" value="UniProtKB-ARBA"/>
</dbReference>
<dbReference type="GO" id="GO:0009366">
    <property type="term" value="C:enterobactin synthetase complex"/>
    <property type="evidence" value="ECO:0007669"/>
    <property type="project" value="TreeGrafter"/>
</dbReference>
<dbReference type="Pfam" id="PF13193">
    <property type="entry name" value="AMP-binding_C"/>
    <property type="match status" value="1"/>
</dbReference>
<dbReference type="CDD" id="cd19531">
    <property type="entry name" value="LCL_NRPS-like"/>
    <property type="match status" value="1"/>
</dbReference>
<dbReference type="SMART" id="SM00823">
    <property type="entry name" value="PKS_PP"/>
    <property type="match status" value="1"/>
</dbReference>